<evidence type="ECO:0000313" key="2">
    <source>
        <dbReference type="Proteomes" id="UP001152607"/>
    </source>
</evidence>
<dbReference type="EMBL" id="CAOQHR010000001">
    <property type="protein sequence ID" value="CAI6236117.1"/>
    <property type="molecule type" value="Genomic_DNA"/>
</dbReference>
<comment type="caution">
    <text evidence="1">The sequence shown here is derived from an EMBL/GenBank/DDBJ whole genome shotgun (WGS) entry which is preliminary data.</text>
</comment>
<evidence type="ECO:0000313" key="1">
    <source>
        <dbReference type="EMBL" id="CAI6236117.1"/>
    </source>
</evidence>
<sequence length="121" mass="13420">MRKTSKSKRQQSVLSPHSIIAYFLHLVPFKNQPLMSCDSYVEGLCSYTSSLGLFSPEDHIRLLPSRLTDREILSPLTPNPADSAIFSSCRDCPDLLIKSHAITTHIAVKTSVPTSVPTDKH</sequence>
<dbReference type="Proteomes" id="UP001152607">
    <property type="component" value="Unassembled WGS sequence"/>
</dbReference>
<dbReference type="AlphaFoldDB" id="A0A9W4U2Y2"/>
<accession>A0A9W4U2Y2</accession>
<protein>
    <submittedName>
        <fullName evidence="1">Uncharacterized protein</fullName>
    </submittedName>
</protein>
<gene>
    <name evidence="1" type="ORF">PDIGIT_LOCUS405</name>
</gene>
<keyword evidence="2" id="KW-1185">Reference proteome</keyword>
<proteinExistence type="predicted"/>
<reference evidence="1" key="1">
    <citation type="submission" date="2023-01" db="EMBL/GenBank/DDBJ databases">
        <authorList>
            <person name="Van Ghelder C."/>
            <person name="Rancurel C."/>
        </authorList>
    </citation>
    <scope>NUCLEOTIDE SEQUENCE</scope>
    <source>
        <strain evidence="1">CNCM I-4278</strain>
    </source>
</reference>
<organism evidence="1 2">
    <name type="scientific">Periconia digitata</name>
    <dbReference type="NCBI Taxonomy" id="1303443"/>
    <lineage>
        <taxon>Eukaryota</taxon>
        <taxon>Fungi</taxon>
        <taxon>Dikarya</taxon>
        <taxon>Ascomycota</taxon>
        <taxon>Pezizomycotina</taxon>
        <taxon>Dothideomycetes</taxon>
        <taxon>Pleosporomycetidae</taxon>
        <taxon>Pleosporales</taxon>
        <taxon>Massarineae</taxon>
        <taxon>Periconiaceae</taxon>
        <taxon>Periconia</taxon>
    </lineage>
</organism>
<name>A0A9W4U2Y2_9PLEO</name>